<dbReference type="InterPro" id="IPR018490">
    <property type="entry name" value="cNMP-bd_dom_sf"/>
</dbReference>
<dbReference type="PROSITE" id="PS50042">
    <property type="entry name" value="CNMP_BINDING_3"/>
    <property type="match status" value="1"/>
</dbReference>
<dbReference type="Proteomes" id="UP000320300">
    <property type="component" value="Unassembled WGS sequence"/>
</dbReference>
<keyword evidence="3" id="KW-1185">Reference proteome</keyword>
<proteinExistence type="predicted"/>
<protein>
    <submittedName>
        <fullName evidence="2">cAMP-binding domain of CRP or a regulatory subunit of cAMP-dependent protein kinases</fullName>
    </submittedName>
</protein>
<feature type="domain" description="Cyclic nucleotide-binding" evidence="1">
    <location>
        <begin position="14"/>
        <end position="118"/>
    </location>
</feature>
<dbReference type="CDD" id="cd00038">
    <property type="entry name" value="CAP_ED"/>
    <property type="match status" value="1"/>
</dbReference>
<evidence type="ECO:0000259" key="1">
    <source>
        <dbReference type="PROSITE" id="PS50042"/>
    </source>
</evidence>
<dbReference type="RefSeq" id="WP_142531189.1">
    <property type="nucleotide sequence ID" value="NZ_CBCSJO010000017.1"/>
</dbReference>
<dbReference type="Gene3D" id="2.60.120.10">
    <property type="entry name" value="Jelly Rolls"/>
    <property type="match status" value="1"/>
</dbReference>
<dbReference type="InterPro" id="IPR000595">
    <property type="entry name" value="cNMP-bd_dom"/>
</dbReference>
<dbReference type="SUPFAM" id="SSF51206">
    <property type="entry name" value="cAMP-binding domain-like"/>
    <property type="match status" value="1"/>
</dbReference>
<dbReference type="OrthoDB" id="1092431at2"/>
<dbReference type="EMBL" id="FXTN01000019">
    <property type="protein sequence ID" value="SMO99020.1"/>
    <property type="molecule type" value="Genomic_DNA"/>
</dbReference>
<dbReference type="AlphaFoldDB" id="A0A521FTW9"/>
<reference evidence="2 3" key="1">
    <citation type="submission" date="2017-05" db="EMBL/GenBank/DDBJ databases">
        <authorList>
            <person name="Varghese N."/>
            <person name="Submissions S."/>
        </authorList>
    </citation>
    <scope>NUCLEOTIDE SEQUENCE [LARGE SCALE GENOMIC DNA]</scope>
    <source>
        <strain evidence="2 3">DSM 19036</strain>
    </source>
</reference>
<evidence type="ECO:0000313" key="2">
    <source>
        <dbReference type="EMBL" id="SMO99020.1"/>
    </source>
</evidence>
<sequence length="192" mass="22577">MTTGKEKLADHIRNVTYLTDEQLELVLDYFKPSSHLRNEVLVEIGQVNDHMNFVVKGCVRIFFVRDDGLDMTRNITFENQFATGLASFISQNPSMEALQVLEDTQLLRISRKDFYYLLNLIGAWEKFFRKYLEYAYLNNLSIYHREIMKDAAERYKELLTMNPEIVKRLPNKIVASYLNMSPETLSRMKSKT</sequence>
<organism evidence="2 3">
    <name type="scientific">Pedobacter westerhofensis</name>
    <dbReference type="NCBI Taxonomy" id="425512"/>
    <lineage>
        <taxon>Bacteria</taxon>
        <taxon>Pseudomonadati</taxon>
        <taxon>Bacteroidota</taxon>
        <taxon>Sphingobacteriia</taxon>
        <taxon>Sphingobacteriales</taxon>
        <taxon>Sphingobacteriaceae</taxon>
        <taxon>Pedobacter</taxon>
    </lineage>
</organism>
<dbReference type="Pfam" id="PF00027">
    <property type="entry name" value="cNMP_binding"/>
    <property type="match status" value="1"/>
</dbReference>
<evidence type="ECO:0000313" key="3">
    <source>
        <dbReference type="Proteomes" id="UP000320300"/>
    </source>
</evidence>
<dbReference type="InterPro" id="IPR014710">
    <property type="entry name" value="RmlC-like_jellyroll"/>
</dbReference>
<gene>
    <name evidence="2" type="ORF">SAMN06265348_11930</name>
</gene>
<accession>A0A521FTW9</accession>
<name>A0A521FTW9_9SPHI</name>